<feature type="signal peptide" evidence="1">
    <location>
        <begin position="1"/>
        <end position="24"/>
    </location>
</feature>
<feature type="chain" id="PRO_5043449142" description="Pectinesterase inhibitor domain-containing protein" evidence="1">
    <location>
        <begin position="25"/>
        <end position="170"/>
    </location>
</feature>
<evidence type="ECO:0000256" key="1">
    <source>
        <dbReference type="SAM" id="SignalP"/>
    </source>
</evidence>
<accession>A0AAV0VS81</accession>
<protein>
    <recommendedName>
        <fullName evidence="4">Pectinesterase inhibitor domain-containing protein</fullName>
    </recommendedName>
</protein>
<reference evidence="2 3" key="1">
    <citation type="submission" date="2023-01" db="EMBL/GenBank/DDBJ databases">
        <authorList>
            <person name="Whitehead M."/>
        </authorList>
    </citation>
    <scope>NUCLEOTIDE SEQUENCE [LARGE SCALE GENOMIC DNA]</scope>
</reference>
<name>A0AAV0VS81_9HEMI</name>
<dbReference type="EMBL" id="CARXXK010000001">
    <property type="protein sequence ID" value="CAI6347106.1"/>
    <property type="molecule type" value="Genomic_DNA"/>
</dbReference>
<dbReference type="Proteomes" id="UP001160148">
    <property type="component" value="Unassembled WGS sequence"/>
</dbReference>
<proteinExistence type="predicted"/>
<keyword evidence="3" id="KW-1185">Reference proteome</keyword>
<evidence type="ECO:0008006" key="4">
    <source>
        <dbReference type="Google" id="ProtNLM"/>
    </source>
</evidence>
<keyword evidence="1" id="KW-0732">Signal</keyword>
<evidence type="ECO:0000313" key="3">
    <source>
        <dbReference type="Proteomes" id="UP001160148"/>
    </source>
</evidence>
<comment type="caution">
    <text evidence="2">The sequence shown here is derived from an EMBL/GenBank/DDBJ whole genome shotgun (WGS) entry which is preliminary data.</text>
</comment>
<organism evidence="2 3">
    <name type="scientific">Macrosiphum euphorbiae</name>
    <name type="common">potato aphid</name>
    <dbReference type="NCBI Taxonomy" id="13131"/>
    <lineage>
        <taxon>Eukaryota</taxon>
        <taxon>Metazoa</taxon>
        <taxon>Ecdysozoa</taxon>
        <taxon>Arthropoda</taxon>
        <taxon>Hexapoda</taxon>
        <taxon>Insecta</taxon>
        <taxon>Pterygota</taxon>
        <taxon>Neoptera</taxon>
        <taxon>Paraneoptera</taxon>
        <taxon>Hemiptera</taxon>
        <taxon>Sternorrhyncha</taxon>
        <taxon>Aphidomorpha</taxon>
        <taxon>Aphidoidea</taxon>
        <taxon>Aphididae</taxon>
        <taxon>Macrosiphini</taxon>
        <taxon>Macrosiphum</taxon>
    </lineage>
</organism>
<sequence length="170" mass="18517">MKAIYAVFFYISLAIALCSPNVSTFCGNDEQIEDFKTLLIIHESSFTAMTTLSAIPLTGAALTFLQVMSAGNFALRLNYAFDKMESSLNKNHLDYKQCSEILEKTEKASTVIKSTSLGFSLEALIPGVGVAPSPSRIAESAVSAMLHIRDGLDSWQKTGCQNATIRDCYL</sequence>
<dbReference type="AlphaFoldDB" id="A0AAV0VS81"/>
<gene>
    <name evidence="2" type="ORF">MEUPH1_LOCUS3928</name>
</gene>
<evidence type="ECO:0000313" key="2">
    <source>
        <dbReference type="EMBL" id="CAI6347106.1"/>
    </source>
</evidence>